<dbReference type="AlphaFoldDB" id="A0A1R3HF37"/>
<dbReference type="Proteomes" id="UP000187203">
    <property type="component" value="Unassembled WGS sequence"/>
</dbReference>
<accession>A0A1R3HF37</accession>
<evidence type="ECO:0000256" key="1">
    <source>
        <dbReference type="SAM" id="MobiDB-lite"/>
    </source>
</evidence>
<keyword evidence="3" id="KW-1185">Reference proteome</keyword>
<feature type="region of interest" description="Disordered" evidence="1">
    <location>
        <begin position="1"/>
        <end position="24"/>
    </location>
</feature>
<reference evidence="3" key="1">
    <citation type="submission" date="2013-09" db="EMBL/GenBank/DDBJ databases">
        <title>Corchorus olitorius genome sequencing.</title>
        <authorList>
            <person name="Alam M."/>
            <person name="Haque M.S."/>
            <person name="Islam M.S."/>
            <person name="Emdad E.M."/>
            <person name="Islam M.M."/>
            <person name="Ahmed B."/>
            <person name="Halim A."/>
            <person name="Hossen Q.M.M."/>
            <person name="Hossain M.Z."/>
            <person name="Ahmed R."/>
            <person name="Khan M.M."/>
            <person name="Islam R."/>
            <person name="Rashid M.M."/>
            <person name="Khan S.A."/>
            <person name="Rahman M.S."/>
            <person name="Alam M."/>
            <person name="Yahiya A.S."/>
            <person name="Khan M.S."/>
            <person name="Azam M.S."/>
            <person name="Haque T."/>
            <person name="Lashkar M.Z.H."/>
            <person name="Akhand A.I."/>
            <person name="Morshed G."/>
            <person name="Roy S."/>
            <person name="Uddin K.S."/>
            <person name="Rabeya T."/>
            <person name="Hossain A.S."/>
            <person name="Chowdhury A."/>
            <person name="Snigdha A.R."/>
            <person name="Mortoza M.S."/>
            <person name="Matin S.A."/>
            <person name="Hoque S.M.E."/>
            <person name="Islam M.K."/>
            <person name="Roy D.K."/>
            <person name="Haider R."/>
            <person name="Moosa M.M."/>
            <person name="Elias S.M."/>
            <person name="Hasan A.M."/>
            <person name="Jahan S."/>
            <person name="Shafiuddin M."/>
            <person name="Mahmood N."/>
            <person name="Shommy N.S."/>
        </authorList>
    </citation>
    <scope>NUCLEOTIDE SEQUENCE [LARGE SCALE GENOMIC DNA]</scope>
    <source>
        <strain evidence="3">cv. O-4</strain>
    </source>
</reference>
<organism evidence="2 3">
    <name type="scientific">Corchorus olitorius</name>
    <dbReference type="NCBI Taxonomy" id="93759"/>
    <lineage>
        <taxon>Eukaryota</taxon>
        <taxon>Viridiplantae</taxon>
        <taxon>Streptophyta</taxon>
        <taxon>Embryophyta</taxon>
        <taxon>Tracheophyta</taxon>
        <taxon>Spermatophyta</taxon>
        <taxon>Magnoliopsida</taxon>
        <taxon>eudicotyledons</taxon>
        <taxon>Gunneridae</taxon>
        <taxon>Pentapetalae</taxon>
        <taxon>rosids</taxon>
        <taxon>malvids</taxon>
        <taxon>Malvales</taxon>
        <taxon>Malvaceae</taxon>
        <taxon>Grewioideae</taxon>
        <taxon>Apeibeae</taxon>
        <taxon>Corchorus</taxon>
    </lineage>
</organism>
<name>A0A1R3HF37_9ROSI</name>
<proteinExistence type="predicted"/>
<comment type="caution">
    <text evidence="2">The sequence shown here is derived from an EMBL/GenBank/DDBJ whole genome shotgun (WGS) entry which is preliminary data.</text>
</comment>
<protein>
    <submittedName>
        <fullName evidence="2">Sorting nexin-24-like protein</fullName>
    </submittedName>
</protein>
<evidence type="ECO:0000313" key="2">
    <source>
        <dbReference type="EMBL" id="OMO68868.1"/>
    </source>
</evidence>
<sequence>MQGLGKSPDDESSPSAPLSKRPKLSLEAEPKSLWSCHSNCSDAVFEGKRYGTFNGRGCVCEEL</sequence>
<evidence type="ECO:0000313" key="3">
    <source>
        <dbReference type="Proteomes" id="UP000187203"/>
    </source>
</evidence>
<gene>
    <name evidence="2" type="ORF">COLO4_29367</name>
</gene>
<dbReference type="EMBL" id="AWUE01020335">
    <property type="protein sequence ID" value="OMO68868.1"/>
    <property type="molecule type" value="Genomic_DNA"/>
</dbReference>